<protein>
    <submittedName>
        <fullName evidence="3">Universal stress protein UspA</fullName>
    </submittedName>
</protein>
<comment type="similarity">
    <text evidence="1">Belongs to the universal stress protein A family.</text>
</comment>
<evidence type="ECO:0000313" key="4">
    <source>
        <dbReference type="Proteomes" id="UP000094342"/>
    </source>
</evidence>
<dbReference type="Pfam" id="PF00582">
    <property type="entry name" value="Usp"/>
    <property type="match status" value="1"/>
</dbReference>
<dbReference type="RefSeq" id="WP_069458441.1">
    <property type="nucleotide sequence ID" value="NZ_CP034909.1"/>
</dbReference>
<name>A0A1E3VCL7_9HYPH</name>
<dbReference type="Proteomes" id="UP000094342">
    <property type="component" value="Unassembled WGS sequence"/>
</dbReference>
<dbReference type="CDD" id="cd00293">
    <property type="entry name" value="USP-like"/>
    <property type="match status" value="1"/>
</dbReference>
<dbReference type="PANTHER" id="PTHR46268">
    <property type="entry name" value="STRESS RESPONSE PROTEIN NHAX"/>
    <property type="match status" value="1"/>
</dbReference>
<dbReference type="AlphaFoldDB" id="A0A1E3VCL7"/>
<feature type="domain" description="UspA" evidence="2">
    <location>
        <begin position="214"/>
        <end position="253"/>
    </location>
</feature>
<organism evidence="3 4">
    <name type="scientific">Sinorhizobium alkalisoli</name>
    <dbReference type="NCBI Taxonomy" id="1752398"/>
    <lineage>
        <taxon>Bacteria</taxon>
        <taxon>Pseudomonadati</taxon>
        <taxon>Pseudomonadota</taxon>
        <taxon>Alphaproteobacteria</taxon>
        <taxon>Hyphomicrobiales</taxon>
        <taxon>Rhizobiaceae</taxon>
        <taxon>Sinorhizobium/Ensifer group</taxon>
        <taxon>Sinorhizobium</taxon>
    </lineage>
</organism>
<dbReference type="PANTHER" id="PTHR46268:SF15">
    <property type="entry name" value="UNIVERSAL STRESS PROTEIN HP_0031"/>
    <property type="match status" value="1"/>
</dbReference>
<dbReference type="STRING" id="1752398.A8M32_11100"/>
<dbReference type="PRINTS" id="PR01438">
    <property type="entry name" value="UNVRSLSTRESS"/>
</dbReference>
<dbReference type="EMBL" id="LYBW01000056">
    <property type="protein sequence ID" value="ODR91333.1"/>
    <property type="molecule type" value="Genomic_DNA"/>
</dbReference>
<dbReference type="InterPro" id="IPR006016">
    <property type="entry name" value="UspA"/>
</dbReference>
<reference evidence="4" key="1">
    <citation type="submission" date="2016-05" db="EMBL/GenBank/DDBJ databases">
        <authorList>
            <person name="Li Y."/>
        </authorList>
    </citation>
    <scope>NUCLEOTIDE SEQUENCE [LARGE SCALE GENOMIC DNA]</scope>
    <source>
        <strain evidence="4">YIC4027</strain>
    </source>
</reference>
<evidence type="ECO:0000256" key="1">
    <source>
        <dbReference type="ARBA" id="ARBA00008791"/>
    </source>
</evidence>
<evidence type="ECO:0000313" key="3">
    <source>
        <dbReference type="EMBL" id="ODR91333.1"/>
    </source>
</evidence>
<dbReference type="OrthoDB" id="9804721at2"/>
<dbReference type="SUPFAM" id="SSF52402">
    <property type="entry name" value="Adenine nucleotide alpha hydrolases-like"/>
    <property type="match status" value="2"/>
</dbReference>
<accession>A0A1E3VCL7</accession>
<evidence type="ECO:0000259" key="2">
    <source>
        <dbReference type="Pfam" id="PF00582"/>
    </source>
</evidence>
<dbReference type="InterPro" id="IPR006015">
    <property type="entry name" value="Universal_stress_UspA"/>
</dbReference>
<keyword evidence="4" id="KW-1185">Reference proteome</keyword>
<sequence length="255" mass="27845">MSFRDIVVYLDAGRHTANRVRTAADLATRHHARLVGVDISTTTALEEALAVQREFVRALQGTTIDFEYRKASPEARTAEELYSHCADLLVATQSNPDDRHLSNPAVPEDVLLSAGVPMLVLPAGWTAENPIGNNVVVAWNFSREATRAVHDALPILSQAQKVYLFIYAPNYSEENEDVQDIKAHLERHGARVTLAGWRDRGETDMASALFAGLDREDADLIVCGAYGHSPLSEAIFGGATKTLLGNVSMPVLMSH</sequence>
<gene>
    <name evidence="3" type="ORF">A8M32_11100</name>
</gene>
<proteinExistence type="inferred from homology"/>
<comment type="caution">
    <text evidence="3">The sequence shown here is derived from an EMBL/GenBank/DDBJ whole genome shotgun (WGS) entry which is preliminary data.</text>
</comment>
<dbReference type="Gene3D" id="3.40.50.12370">
    <property type="match status" value="1"/>
</dbReference>